<evidence type="ECO:0000256" key="11">
    <source>
        <dbReference type="ARBA" id="ARBA00039747"/>
    </source>
</evidence>
<evidence type="ECO:0000256" key="4">
    <source>
        <dbReference type="ARBA" id="ARBA00022692"/>
    </source>
</evidence>
<comment type="catalytic activity">
    <reaction evidence="14">
        <text>heptanedioate(in) + 2-oxoglutarate(out) = heptanedioate(out) + 2-oxoglutarate(in)</text>
        <dbReference type="Rhea" id="RHEA:71759"/>
        <dbReference type="ChEBI" id="CHEBI:16810"/>
        <dbReference type="ChEBI" id="CHEBI:36165"/>
    </reaction>
</comment>
<reference evidence="23" key="1">
    <citation type="submission" date="2025-08" db="UniProtKB">
        <authorList>
            <consortium name="RefSeq"/>
        </authorList>
    </citation>
    <scope>IDENTIFICATION</scope>
</reference>
<comment type="catalytic activity">
    <reaction evidence="10">
        <text>2-oxoadipate(in) + 2-oxoglutarate(out) = 2-oxoadipate(out) + 2-oxoglutarate(in)</text>
        <dbReference type="Rhea" id="RHEA:71739"/>
        <dbReference type="ChEBI" id="CHEBI:16810"/>
        <dbReference type="ChEBI" id="CHEBI:57499"/>
    </reaction>
</comment>
<feature type="repeat" description="Solcar" evidence="20">
    <location>
        <begin position="11"/>
        <end position="102"/>
    </location>
</feature>
<keyword evidence="8" id="KW-0496">Mitochondrion</keyword>
<protein>
    <recommendedName>
        <fullName evidence="11">Mitochondrial 2-oxodicarboxylate carrier</fullName>
    </recommendedName>
    <alternativeName>
        <fullName evidence="12">Solute carrier family 25 member 21</fullName>
    </alternativeName>
</protein>
<evidence type="ECO:0000256" key="18">
    <source>
        <dbReference type="ARBA" id="ARBA00048920"/>
    </source>
</evidence>
<evidence type="ECO:0000256" key="14">
    <source>
        <dbReference type="ARBA" id="ARBA00047537"/>
    </source>
</evidence>
<evidence type="ECO:0000256" key="9">
    <source>
        <dbReference type="ARBA" id="ARBA00023136"/>
    </source>
</evidence>
<gene>
    <name evidence="23" type="primary">LOC106747547</name>
</gene>
<evidence type="ECO:0000256" key="20">
    <source>
        <dbReference type="PROSITE-ProRule" id="PRU00282"/>
    </source>
</evidence>
<sequence length="280" mass="31338">MTRRTTDNLLKEAVIQIGAGGSAGFIEVCIMHPMDLVKTRFQLQVKPTKLDPLYYTGIRDCMMKMYKTEGLPAFWKGILPPIVVETPKRAVKTFSCAGFFAGMTEAILVNPFEVVKVKLQSNRKHVKESPSTFAVTREIVSKYGLGLNGLNKGLSATIMRNAVFNSFYFGFYHSVKGYIPVREEPWLEFLTKVAVGFVSGSVASCLNIPFDVAKSRIQGSQGDTQYRGTLNTMHIVYKTEGFRALYKGLLPKVLRLGPGGAIMLVVYDYMHTYLTKKFKE</sequence>
<evidence type="ECO:0000256" key="3">
    <source>
        <dbReference type="ARBA" id="ARBA00022448"/>
    </source>
</evidence>
<evidence type="ECO:0000313" key="22">
    <source>
        <dbReference type="Proteomes" id="UP000515204"/>
    </source>
</evidence>
<keyword evidence="9 20" id="KW-0472">Membrane</keyword>
<comment type="catalytic activity">
    <reaction evidence="16">
        <text>L-2-aminoadipate(in) + 2-oxoglutarate(out) = L-2-aminoadipate(out) + 2-oxoglutarate(in)</text>
        <dbReference type="Rhea" id="RHEA:71747"/>
        <dbReference type="ChEBI" id="CHEBI:16810"/>
        <dbReference type="ChEBI" id="CHEBI:58672"/>
    </reaction>
</comment>
<keyword evidence="22" id="KW-1185">Reference proteome</keyword>
<evidence type="ECO:0000256" key="17">
    <source>
        <dbReference type="ARBA" id="ARBA00048581"/>
    </source>
</evidence>
<evidence type="ECO:0000256" key="1">
    <source>
        <dbReference type="ARBA" id="ARBA00004448"/>
    </source>
</evidence>
<dbReference type="PANTHER" id="PTHR46356:SF1">
    <property type="entry name" value="MITOCHONDRIAL 2-OXODICARBOXYLATE CARRIER"/>
    <property type="match status" value="1"/>
</dbReference>
<evidence type="ECO:0000256" key="12">
    <source>
        <dbReference type="ARBA" id="ARBA00041874"/>
    </source>
</evidence>
<evidence type="ECO:0000256" key="5">
    <source>
        <dbReference type="ARBA" id="ARBA00022737"/>
    </source>
</evidence>
<evidence type="ECO:0000256" key="13">
    <source>
        <dbReference type="ARBA" id="ARBA00046087"/>
    </source>
</evidence>
<evidence type="ECO:0000256" key="7">
    <source>
        <dbReference type="ARBA" id="ARBA00022989"/>
    </source>
</evidence>
<dbReference type="Pfam" id="PF00153">
    <property type="entry name" value="Mito_carr"/>
    <property type="match status" value="3"/>
</dbReference>
<dbReference type="Proteomes" id="UP000515204">
    <property type="component" value="Unplaced"/>
</dbReference>
<comment type="similarity">
    <text evidence="2 21">Belongs to the mitochondrial carrier (TC 2.A.29) family.</text>
</comment>
<evidence type="ECO:0000256" key="6">
    <source>
        <dbReference type="ARBA" id="ARBA00022792"/>
    </source>
</evidence>
<dbReference type="InterPro" id="IPR018108">
    <property type="entry name" value="MCP_transmembrane"/>
</dbReference>
<keyword evidence="7" id="KW-1133">Transmembrane helix</keyword>
<dbReference type="Gene3D" id="1.50.40.10">
    <property type="entry name" value="Mitochondrial carrier domain"/>
    <property type="match status" value="2"/>
</dbReference>
<dbReference type="AlphaFoldDB" id="A0A6P3XR01"/>
<dbReference type="OrthoDB" id="434783at2759"/>
<keyword evidence="6" id="KW-0999">Mitochondrion inner membrane</keyword>
<name>A0A6P3XR01_DINQU</name>
<comment type="function">
    <text evidence="13">Transports dicarboxylates across the inner membranes of mitochondria by a counter-exchange mechanism. Can transport 2-oxoadipate (2-oxohexanedioate), 2-oxoglutarate, adipate (hexanedioate), glutarate, and to a lesser extent, pimelate (heptanedioate), 2-oxopimelate (2-oxoheptanedioate), 2-aminoadipate (2-aminohexanedioate), oxaloacetate, and citrate. Plays a central role in catabolism of lysine, hydroxylysine, and tryptophan, by transporting common metabolite intermediates (such as 2-oxoadipate) into the mitochondria, where it is converted into acetyl-CoA and can enter the citric acid (TCA) cycle.</text>
</comment>
<evidence type="ECO:0000256" key="21">
    <source>
        <dbReference type="RuleBase" id="RU000488"/>
    </source>
</evidence>
<comment type="catalytic activity">
    <reaction evidence="15">
        <text>citrate(in) + 2-oxoglutarate(out) = citrate(out) + 2-oxoglutarate(in)</text>
        <dbReference type="Rhea" id="RHEA:71763"/>
        <dbReference type="ChEBI" id="CHEBI:16810"/>
        <dbReference type="ChEBI" id="CHEBI:16947"/>
    </reaction>
</comment>
<dbReference type="PANTHER" id="PTHR46356">
    <property type="entry name" value="MITOCHONDRIAL 2-OXODICARBOXYLATE CARRIER"/>
    <property type="match status" value="1"/>
</dbReference>
<dbReference type="GO" id="GO:0005743">
    <property type="term" value="C:mitochondrial inner membrane"/>
    <property type="evidence" value="ECO:0007669"/>
    <property type="project" value="UniProtKB-SubCell"/>
</dbReference>
<evidence type="ECO:0000256" key="8">
    <source>
        <dbReference type="ARBA" id="ARBA00023128"/>
    </source>
</evidence>
<comment type="subcellular location">
    <subcellularLocation>
        <location evidence="1">Mitochondrion inner membrane</location>
        <topology evidence="1">Multi-pass membrane protein</topology>
    </subcellularLocation>
</comment>
<evidence type="ECO:0000256" key="10">
    <source>
        <dbReference type="ARBA" id="ARBA00036018"/>
    </source>
</evidence>
<comment type="catalytic activity">
    <reaction evidence="19">
        <text>hexanedioate(in) + 2-oxoglutarate(out) = hexanedioate(out) + 2-oxoglutarate(in)</text>
        <dbReference type="Rhea" id="RHEA:71743"/>
        <dbReference type="ChEBI" id="CHEBI:16810"/>
        <dbReference type="ChEBI" id="CHEBI:17128"/>
    </reaction>
</comment>
<dbReference type="InterPro" id="IPR023395">
    <property type="entry name" value="MCP_dom_sf"/>
</dbReference>
<evidence type="ECO:0000256" key="19">
    <source>
        <dbReference type="ARBA" id="ARBA00048998"/>
    </source>
</evidence>
<dbReference type="InterPro" id="IPR051752">
    <property type="entry name" value="Mito_2-oxodicarb_carrier"/>
</dbReference>
<keyword evidence="3 21" id="KW-0813">Transport</keyword>
<dbReference type="GeneID" id="106747547"/>
<comment type="catalytic activity">
    <reaction evidence="18">
        <text>glutarate(in) + 2-oxoglutarate(out) = glutarate(out) + 2-oxoglutarate(in)</text>
        <dbReference type="Rhea" id="RHEA:71751"/>
        <dbReference type="ChEBI" id="CHEBI:16810"/>
        <dbReference type="ChEBI" id="CHEBI:30921"/>
    </reaction>
</comment>
<evidence type="ECO:0000313" key="23">
    <source>
        <dbReference type="RefSeq" id="XP_014480657.1"/>
    </source>
</evidence>
<dbReference type="PROSITE" id="PS50920">
    <property type="entry name" value="SOLCAR"/>
    <property type="match status" value="2"/>
</dbReference>
<evidence type="ECO:0000256" key="15">
    <source>
        <dbReference type="ARBA" id="ARBA00048003"/>
    </source>
</evidence>
<evidence type="ECO:0000256" key="2">
    <source>
        <dbReference type="ARBA" id="ARBA00006375"/>
    </source>
</evidence>
<proteinExistence type="inferred from homology"/>
<evidence type="ECO:0000256" key="16">
    <source>
        <dbReference type="ARBA" id="ARBA00048303"/>
    </source>
</evidence>
<dbReference type="RefSeq" id="XP_014480657.1">
    <property type="nucleotide sequence ID" value="XM_014625171.1"/>
</dbReference>
<comment type="catalytic activity">
    <reaction evidence="17">
        <text>2-oxoheptanedioate(in) + 2-oxoglutarate(out) = 2-oxoheptanedioate(out) + 2-oxoglutarate(in)</text>
        <dbReference type="Rhea" id="RHEA:71755"/>
        <dbReference type="ChEBI" id="CHEBI:16810"/>
        <dbReference type="ChEBI" id="CHEBI:72701"/>
    </reaction>
</comment>
<feature type="repeat" description="Solcar" evidence="20">
    <location>
        <begin position="187"/>
        <end position="273"/>
    </location>
</feature>
<organism evidence="22 23">
    <name type="scientific">Dinoponera quadriceps</name>
    <name type="common">South American ant</name>
    <dbReference type="NCBI Taxonomy" id="609295"/>
    <lineage>
        <taxon>Eukaryota</taxon>
        <taxon>Metazoa</taxon>
        <taxon>Ecdysozoa</taxon>
        <taxon>Arthropoda</taxon>
        <taxon>Hexapoda</taxon>
        <taxon>Insecta</taxon>
        <taxon>Pterygota</taxon>
        <taxon>Neoptera</taxon>
        <taxon>Endopterygota</taxon>
        <taxon>Hymenoptera</taxon>
        <taxon>Apocrita</taxon>
        <taxon>Aculeata</taxon>
        <taxon>Formicoidea</taxon>
        <taxon>Formicidae</taxon>
        <taxon>Ponerinae</taxon>
        <taxon>Ponerini</taxon>
        <taxon>Dinoponera</taxon>
    </lineage>
</organism>
<dbReference type="SUPFAM" id="SSF103506">
    <property type="entry name" value="Mitochondrial carrier"/>
    <property type="match status" value="1"/>
</dbReference>
<keyword evidence="5" id="KW-0677">Repeat</keyword>
<accession>A0A6P3XR01</accession>
<keyword evidence="4 20" id="KW-0812">Transmembrane</keyword>